<evidence type="ECO:0000256" key="16">
    <source>
        <dbReference type="ARBA" id="ARBA00022643"/>
    </source>
</evidence>
<keyword evidence="15" id="KW-0285">Flavoprotein</keyword>
<keyword evidence="42" id="KW-1185">Reference proteome</keyword>
<feature type="transmembrane region" description="Helical" evidence="38">
    <location>
        <begin position="486"/>
        <end position="506"/>
    </location>
</feature>
<dbReference type="Gene3D" id="3.40.50.150">
    <property type="entry name" value="Vaccinia Virus protein VP39"/>
    <property type="match status" value="1"/>
</dbReference>
<dbReference type="Pfam" id="PF01220">
    <property type="entry name" value="DHquinase_II"/>
    <property type="match status" value="1"/>
</dbReference>
<keyword evidence="22" id="KW-0378">Hydrolase</keyword>
<comment type="similarity">
    <text evidence="5">Belongs to the thioredoxin family. DsbD subfamily.</text>
</comment>
<dbReference type="InterPro" id="IPR016193">
    <property type="entry name" value="Cytidine_deaminase-like"/>
</dbReference>
<evidence type="ECO:0000256" key="10">
    <source>
        <dbReference type="ARBA" id="ARBA00012712"/>
    </source>
</evidence>
<keyword evidence="19" id="KW-0819">tRNA processing</keyword>
<evidence type="ECO:0000313" key="41">
    <source>
        <dbReference type="EMBL" id="CAE7564933.1"/>
    </source>
</evidence>
<evidence type="ECO:0000256" key="32">
    <source>
        <dbReference type="ARBA" id="ARBA00032465"/>
    </source>
</evidence>
<dbReference type="GO" id="GO:0017004">
    <property type="term" value="P:cytochrome complex assembly"/>
    <property type="evidence" value="ECO:0007669"/>
    <property type="project" value="InterPro"/>
</dbReference>
<evidence type="ECO:0000256" key="7">
    <source>
        <dbReference type="ARBA" id="ARBA00012060"/>
    </source>
</evidence>
<dbReference type="EC" id="3.5.4.10" evidence="10"/>
<comment type="cofactor">
    <cofactor evidence="1">
        <name>FMN</name>
        <dbReference type="ChEBI" id="CHEBI:58210"/>
    </cofactor>
</comment>
<keyword evidence="30" id="KW-0511">Multifunctional enzyme</keyword>
<dbReference type="Gene3D" id="3.20.20.70">
    <property type="entry name" value="Aldolase class I"/>
    <property type="match status" value="1"/>
</dbReference>
<dbReference type="GO" id="GO:0017150">
    <property type="term" value="F:tRNA dihydrouridine synthase activity"/>
    <property type="evidence" value="ECO:0007669"/>
    <property type="project" value="InterPro"/>
</dbReference>
<evidence type="ECO:0000256" key="18">
    <source>
        <dbReference type="ARBA" id="ARBA00022692"/>
    </source>
</evidence>
<dbReference type="PROSITE" id="PS51855">
    <property type="entry name" value="MGS"/>
    <property type="match status" value="1"/>
</dbReference>
<dbReference type="GO" id="GO:0006633">
    <property type="term" value="P:fatty acid biosynthetic process"/>
    <property type="evidence" value="ECO:0007669"/>
    <property type="project" value="InterPro"/>
</dbReference>
<evidence type="ECO:0000256" key="35">
    <source>
        <dbReference type="ARBA" id="ARBA00050488"/>
    </source>
</evidence>
<dbReference type="GO" id="GO:0003937">
    <property type="term" value="F:IMP cyclohydrolase activity"/>
    <property type="evidence" value="ECO:0007669"/>
    <property type="project" value="UniProtKB-EC"/>
</dbReference>
<dbReference type="OrthoDB" id="419617at2759"/>
<dbReference type="PRINTS" id="PR01071">
    <property type="entry name" value="ACOABIOTINCC"/>
</dbReference>
<dbReference type="InterPro" id="IPR035671">
    <property type="entry name" value="DsbD_gamma"/>
</dbReference>
<dbReference type="GO" id="GO:0047134">
    <property type="term" value="F:protein-disulfide reductase [NAD(P)H] activity"/>
    <property type="evidence" value="ECO:0007669"/>
    <property type="project" value="UniProtKB-EC"/>
</dbReference>
<dbReference type="InterPro" id="IPR018517">
    <property type="entry name" value="tRNA_hU_synthase_CS"/>
</dbReference>
<comment type="similarity">
    <text evidence="6">Belongs to the PurH family.</text>
</comment>
<dbReference type="Gene3D" id="3.40.50.9100">
    <property type="entry name" value="Dehydroquinase, class II"/>
    <property type="match status" value="1"/>
</dbReference>
<dbReference type="EC" id="2.1.2.3" evidence="8"/>
<dbReference type="NCBIfam" id="NF001419">
    <property type="entry name" value="PRK00293.1"/>
    <property type="match status" value="1"/>
</dbReference>
<dbReference type="SMART" id="SM00851">
    <property type="entry name" value="MGS"/>
    <property type="match status" value="1"/>
</dbReference>
<protein>
    <recommendedName>
        <fullName evidence="11">Thiol:disulfide interchange protein DsbD</fullName>
        <ecNumber evidence="9">1.8.1.8</ecNumber>
        <ecNumber evidence="8">2.1.2.3</ecNumber>
        <ecNumber evidence="10">3.5.4.10</ecNumber>
        <ecNumber evidence="7">4.2.1.10</ecNumber>
    </recommendedName>
    <alternativeName>
        <fullName evidence="32">Protein-disulfide reductase</fullName>
    </alternativeName>
</protein>
<keyword evidence="23" id="KW-0249">Electron transport</keyword>
<evidence type="ECO:0000256" key="33">
    <source>
        <dbReference type="ARBA" id="ARBA00047388"/>
    </source>
</evidence>
<dbReference type="PANTHER" id="PTHR11692">
    <property type="entry name" value="BIFUNCTIONAL PURINE BIOSYNTHESIS PROTEIN PURH"/>
    <property type="match status" value="1"/>
</dbReference>
<reference evidence="41" key="1">
    <citation type="submission" date="2021-02" db="EMBL/GenBank/DDBJ databases">
        <authorList>
            <person name="Dougan E. K."/>
            <person name="Rhodes N."/>
            <person name="Thang M."/>
            <person name="Chan C."/>
        </authorList>
    </citation>
    <scope>NUCLEOTIDE SEQUENCE</scope>
</reference>
<dbReference type="NCBIfam" id="NF003807">
    <property type="entry name" value="PRK05395.1-4"/>
    <property type="match status" value="1"/>
</dbReference>
<dbReference type="Pfam" id="PF13899">
    <property type="entry name" value="Thioredoxin_7"/>
    <property type="match status" value="1"/>
</dbReference>
<dbReference type="PROSITE" id="PS01136">
    <property type="entry name" value="UPF0034"/>
    <property type="match status" value="1"/>
</dbReference>
<dbReference type="GO" id="GO:0050660">
    <property type="term" value="F:flavin adenine dinucleotide binding"/>
    <property type="evidence" value="ECO:0007669"/>
    <property type="project" value="InterPro"/>
</dbReference>
<evidence type="ECO:0000256" key="3">
    <source>
        <dbReference type="ARBA" id="ARBA00004844"/>
    </source>
</evidence>
<dbReference type="Pfam" id="PF06325">
    <property type="entry name" value="PrmA"/>
    <property type="match status" value="1"/>
</dbReference>
<dbReference type="GO" id="GO:0003989">
    <property type="term" value="F:acetyl-CoA carboxylase activity"/>
    <property type="evidence" value="ECO:0007669"/>
    <property type="project" value="InterPro"/>
</dbReference>
<evidence type="ECO:0000256" key="13">
    <source>
        <dbReference type="ARBA" id="ARBA00022475"/>
    </source>
</evidence>
<keyword evidence="16" id="KW-0288">FMN</keyword>
<dbReference type="Gene3D" id="2.40.50.100">
    <property type="match status" value="1"/>
</dbReference>
<dbReference type="InterPro" id="IPR036914">
    <property type="entry name" value="MGS-like_dom_sf"/>
</dbReference>
<evidence type="ECO:0000256" key="12">
    <source>
        <dbReference type="ARBA" id="ARBA00022448"/>
    </source>
</evidence>
<evidence type="ECO:0000256" key="20">
    <source>
        <dbReference type="ARBA" id="ARBA00022729"/>
    </source>
</evidence>
<dbReference type="GO" id="GO:0004643">
    <property type="term" value="F:phosphoribosylaminoimidazolecarboxamide formyltransferase activity"/>
    <property type="evidence" value="ECO:0007669"/>
    <property type="project" value="UniProtKB-EC"/>
</dbReference>
<evidence type="ECO:0000256" key="2">
    <source>
        <dbReference type="ARBA" id="ARBA00004429"/>
    </source>
</evidence>
<feature type="domain" description="Thioredoxin" evidence="39">
    <location>
        <begin position="510"/>
        <end position="651"/>
    </location>
</feature>
<dbReference type="InterPro" id="IPR002695">
    <property type="entry name" value="PurH-like"/>
</dbReference>
<name>A0A812UGM4_9DINO</name>
<evidence type="ECO:0000256" key="25">
    <source>
        <dbReference type="ARBA" id="ARBA00023002"/>
    </source>
</evidence>
<feature type="transmembrane region" description="Helical" evidence="38">
    <location>
        <begin position="359"/>
        <end position="387"/>
    </location>
</feature>
<dbReference type="UniPathway" id="UPA00074">
    <property type="reaction ID" value="UER00133"/>
</dbReference>
<dbReference type="EMBL" id="CAJNJA010026807">
    <property type="protein sequence ID" value="CAE7564933.1"/>
    <property type="molecule type" value="Genomic_DNA"/>
</dbReference>
<dbReference type="InterPro" id="IPR011053">
    <property type="entry name" value="Single_hybrid_motif"/>
</dbReference>
<dbReference type="InterPro" id="IPR021834">
    <property type="entry name" value="DUF3426"/>
</dbReference>
<dbReference type="GO" id="GO:0003855">
    <property type="term" value="F:3-dehydroquinate dehydratase activity"/>
    <property type="evidence" value="ECO:0007669"/>
    <property type="project" value="UniProtKB-EC"/>
</dbReference>
<dbReference type="NCBIfam" id="NF002049">
    <property type="entry name" value="PRK00881.1"/>
    <property type="match status" value="1"/>
</dbReference>
<dbReference type="SUPFAM" id="SSF51230">
    <property type="entry name" value="Single hybrid motif"/>
    <property type="match status" value="1"/>
</dbReference>
<dbReference type="InterPro" id="IPR011607">
    <property type="entry name" value="MGS-like_dom"/>
</dbReference>
<evidence type="ECO:0000256" key="30">
    <source>
        <dbReference type="ARBA" id="ARBA00023268"/>
    </source>
</evidence>
<dbReference type="SUPFAM" id="SSF53927">
    <property type="entry name" value="Cytidine deaminase-like"/>
    <property type="match status" value="1"/>
</dbReference>
<organism evidence="41 42">
    <name type="scientific">Symbiodinium necroappetens</name>
    <dbReference type="NCBI Taxonomy" id="1628268"/>
    <lineage>
        <taxon>Eukaryota</taxon>
        <taxon>Sar</taxon>
        <taxon>Alveolata</taxon>
        <taxon>Dinophyceae</taxon>
        <taxon>Suessiales</taxon>
        <taxon>Symbiodiniaceae</taxon>
        <taxon>Symbiodinium</taxon>
    </lineage>
</organism>
<comment type="catalytic activity">
    <reaction evidence="36">
        <text>IMP + H2O = 5-formamido-1-(5-phospho-D-ribosyl)imidazole-4-carboxamide</text>
        <dbReference type="Rhea" id="RHEA:18445"/>
        <dbReference type="ChEBI" id="CHEBI:15377"/>
        <dbReference type="ChEBI" id="CHEBI:58053"/>
        <dbReference type="ChEBI" id="CHEBI:58467"/>
        <dbReference type="EC" id="3.5.4.10"/>
    </reaction>
</comment>
<evidence type="ECO:0000256" key="29">
    <source>
        <dbReference type="ARBA" id="ARBA00023239"/>
    </source>
</evidence>
<keyword evidence="27 38" id="KW-0472">Membrane</keyword>
<evidence type="ECO:0000256" key="19">
    <source>
        <dbReference type="ARBA" id="ARBA00022694"/>
    </source>
</evidence>
<dbReference type="InterPro" id="IPR028250">
    <property type="entry name" value="DsbDN"/>
</dbReference>
<dbReference type="Pfam" id="PF01808">
    <property type="entry name" value="AICARFT_IMPCHas"/>
    <property type="match status" value="1"/>
</dbReference>
<keyword evidence="31" id="KW-0676">Redox-active center</keyword>
<accession>A0A812UGM4</accession>
<evidence type="ECO:0000256" key="9">
    <source>
        <dbReference type="ARBA" id="ARBA00012612"/>
    </source>
</evidence>
<comment type="caution">
    <text evidence="41">The sequence shown here is derived from an EMBL/GenBank/DDBJ whole genome shotgun (WGS) entry which is preliminary data.</text>
</comment>
<dbReference type="NCBIfam" id="TIGR00355">
    <property type="entry name" value="purH"/>
    <property type="match status" value="1"/>
</dbReference>
<keyword evidence="25" id="KW-0560">Oxidoreductase</keyword>
<evidence type="ECO:0000256" key="21">
    <source>
        <dbReference type="ARBA" id="ARBA00022755"/>
    </source>
</evidence>
<dbReference type="FunFam" id="3.40.140.20:FF:000001">
    <property type="entry name" value="Bifunctional purine biosynthesis protein PurH"/>
    <property type="match status" value="1"/>
</dbReference>
<comment type="catalytic activity">
    <reaction evidence="35">
        <text>(6R)-10-formyltetrahydrofolate + 5-amino-1-(5-phospho-beta-D-ribosyl)imidazole-4-carboxamide = 5-formamido-1-(5-phospho-D-ribosyl)imidazole-4-carboxamide + (6S)-5,6,7,8-tetrahydrofolate</text>
        <dbReference type="Rhea" id="RHEA:22192"/>
        <dbReference type="ChEBI" id="CHEBI:57453"/>
        <dbReference type="ChEBI" id="CHEBI:58467"/>
        <dbReference type="ChEBI" id="CHEBI:58475"/>
        <dbReference type="ChEBI" id="CHEBI:195366"/>
        <dbReference type="EC" id="2.1.2.3"/>
    </reaction>
</comment>
<dbReference type="FunFam" id="3.40.50.1380:FF:000001">
    <property type="entry name" value="Bifunctional purine biosynthesis protein PurH"/>
    <property type="match status" value="1"/>
</dbReference>
<dbReference type="InterPro" id="IPR003834">
    <property type="entry name" value="Cyt_c_assmbl_TM_dom"/>
</dbReference>
<dbReference type="HAMAP" id="MF_00399">
    <property type="entry name" value="DbsD"/>
    <property type="match status" value="1"/>
</dbReference>
<keyword evidence="26" id="KW-0520">NAD</keyword>
<evidence type="ECO:0000256" key="14">
    <source>
        <dbReference type="ARBA" id="ARBA00022519"/>
    </source>
</evidence>
<evidence type="ECO:0000259" key="39">
    <source>
        <dbReference type="PROSITE" id="PS51352"/>
    </source>
</evidence>
<keyword evidence="21" id="KW-0658">Purine biosynthesis</keyword>
<dbReference type="FunFam" id="3.40.140.20:FF:000002">
    <property type="entry name" value="Bifunctional purine biosynthesis protein PurH"/>
    <property type="match status" value="1"/>
</dbReference>
<dbReference type="InterPro" id="IPR022910">
    <property type="entry name" value="Thiol_diS_interchange_DbsD"/>
</dbReference>
<feature type="region of interest" description="Disordered" evidence="37">
    <location>
        <begin position="1198"/>
        <end position="1224"/>
    </location>
</feature>
<feature type="region of interest" description="Disordered" evidence="37">
    <location>
        <begin position="1239"/>
        <end position="1261"/>
    </location>
</feature>
<evidence type="ECO:0000256" key="8">
    <source>
        <dbReference type="ARBA" id="ARBA00012253"/>
    </source>
</evidence>
<dbReference type="InterPro" id="IPR036441">
    <property type="entry name" value="DHquinase_II_sf"/>
</dbReference>
<evidence type="ECO:0000256" key="4">
    <source>
        <dbReference type="ARBA" id="ARBA00004954"/>
    </source>
</evidence>
<dbReference type="EC" id="1.8.1.8" evidence="9"/>
<keyword evidence="12" id="KW-0813">Transport</keyword>
<evidence type="ECO:0000256" key="26">
    <source>
        <dbReference type="ARBA" id="ARBA00023027"/>
    </source>
</evidence>
<feature type="transmembrane region" description="Helical" evidence="38">
    <location>
        <begin position="314"/>
        <end position="338"/>
    </location>
</feature>
<dbReference type="SUPFAM" id="SSF52833">
    <property type="entry name" value="Thioredoxin-like"/>
    <property type="match status" value="1"/>
</dbReference>
<feature type="domain" description="MGS-like" evidence="40">
    <location>
        <begin position="1814"/>
        <end position="1967"/>
    </location>
</feature>
<evidence type="ECO:0000256" key="17">
    <source>
        <dbReference type="ARBA" id="ARBA00022679"/>
    </source>
</evidence>
<dbReference type="CDD" id="cd06850">
    <property type="entry name" value="biotinyl_domain"/>
    <property type="match status" value="1"/>
</dbReference>
<feature type="transmembrane region" description="Helical" evidence="38">
    <location>
        <begin position="393"/>
        <end position="415"/>
    </location>
</feature>
<proteinExistence type="inferred from homology"/>
<evidence type="ECO:0000256" key="31">
    <source>
        <dbReference type="ARBA" id="ARBA00023284"/>
    </source>
</evidence>
<evidence type="ECO:0000256" key="34">
    <source>
        <dbReference type="ARBA" id="ARBA00047804"/>
    </source>
</evidence>
<keyword evidence="13" id="KW-1003">Cell membrane</keyword>
<feature type="transmembrane region" description="Helical" evidence="38">
    <location>
        <begin position="232"/>
        <end position="259"/>
    </location>
</feature>
<feature type="transmembrane region" description="Helical" evidence="38">
    <location>
        <begin position="454"/>
        <end position="474"/>
    </location>
</feature>
<dbReference type="SUPFAM" id="SSF52304">
    <property type="entry name" value="Type II 3-dehydroquinate dehydratase"/>
    <property type="match status" value="1"/>
</dbReference>
<keyword evidence="18 38" id="KW-0812">Transmembrane</keyword>
<keyword evidence="28" id="KW-1015">Disulfide bond</keyword>
<evidence type="ECO:0000256" key="28">
    <source>
        <dbReference type="ARBA" id="ARBA00023157"/>
    </source>
</evidence>
<comment type="catalytic activity">
    <reaction evidence="33">
        <text>[protein]-dithiol + NAD(+) = [protein]-disulfide + NADH + H(+)</text>
        <dbReference type="Rhea" id="RHEA:18749"/>
        <dbReference type="Rhea" id="RHEA-COMP:10593"/>
        <dbReference type="Rhea" id="RHEA-COMP:10594"/>
        <dbReference type="ChEBI" id="CHEBI:15378"/>
        <dbReference type="ChEBI" id="CHEBI:29950"/>
        <dbReference type="ChEBI" id="CHEBI:50058"/>
        <dbReference type="ChEBI" id="CHEBI:57540"/>
        <dbReference type="ChEBI" id="CHEBI:57945"/>
        <dbReference type="EC" id="1.8.1.8"/>
    </reaction>
</comment>
<dbReference type="CDD" id="cd01421">
    <property type="entry name" value="IMPCH"/>
    <property type="match status" value="1"/>
</dbReference>
<evidence type="ECO:0000256" key="11">
    <source>
        <dbReference type="ARBA" id="ARBA00013830"/>
    </source>
</evidence>
<dbReference type="InterPro" id="IPR035587">
    <property type="entry name" value="DUS-like_FMN-bd"/>
</dbReference>
<dbReference type="SUPFAM" id="SSF51395">
    <property type="entry name" value="FMN-linked oxidoreductases"/>
    <property type="match status" value="1"/>
</dbReference>
<evidence type="ECO:0000256" key="27">
    <source>
        <dbReference type="ARBA" id="ARBA00023136"/>
    </source>
</evidence>
<dbReference type="InterPro" id="IPR001249">
    <property type="entry name" value="AcCoA_biotinCC"/>
</dbReference>
<dbReference type="InterPro" id="IPR001874">
    <property type="entry name" value="DHquinase_II"/>
</dbReference>
<dbReference type="Gene3D" id="3.40.50.1380">
    <property type="entry name" value="Methylglyoxal synthase-like domain"/>
    <property type="match status" value="1"/>
</dbReference>
<feature type="transmembrane region" description="Helical" evidence="38">
    <location>
        <begin position="427"/>
        <end position="448"/>
    </location>
</feature>
<dbReference type="Proteomes" id="UP000601435">
    <property type="component" value="Unassembled WGS sequence"/>
</dbReference>
<dbReference type="CDD" id="cd02953">
    <property type="entry name" value="DsbDgamma"/>
    <property type="match status" value="1"/>
</dbReference>
<dbReference type="SUPFAM" id="SSF53335">
    <property type="entry name" value="S-adenosyl-L-methionine-dependent methyltransferases"/>
    <property type="match status" value="1"/>
</dbReference>
<evidence type="ECO:0000256" key="23">
    <source>
        <dbReference type="ARBA" id="ARBA00022982"/>
    </source>
</evidence>
<keyword evidence="14" id="KW-0997">Cell inner membrane</keyword>
<feature type="transmembrane region" description="Helical" evidence="38">
    <location>
        <begin position="280"/>
        <end position="302"/>
    </location>
</feature>
<dbReference type="GO" id="GO:0005829">
    <property type="term" value="C:cytosol"/>
    <property type="evidence" value="ECO:0007669"/>
    <property type="project" value="TreeGrafter"/>
</dbReference>
<comment type="pathway">
    <text evidence="4">Purine metabolism; IMP biosynthesis via de novo pathway; 5-formamido-1-(5-phospho-D-ribosyl)imidazole-4-carboxamide from 5-amino-1-(5-phospho-D-ribosyl)imidazole-4-carboxamide (10-formyl THF route): step 1/1.</text>
</comment>
<dbReference type="SUPFAM" id="SSF52335">
    <property type="entry name" value="Methylglyoxal synthase-like"/>
    <property type="match status" value="1"/>
</dbReference>
<evidence type="ECO:0000256" key="22">
    <source>
        <dbReference type="ARBA" id="ARBA00022801"/>
    </source>
</evidence>
<dbReference type="InterPro" id="IPR024051">
    <property type="entry name" value="AICAR_Tfase_dup_dom_sf"/>
</dbReference>
<dbReference type="CDD" id="cd02801">
    <property type="entry name" value="DUS_like_FMN"/>
    <property type="match status" value="1"/>
</dbReference>
<keyword evidence="20" id="KW-0732">Signal</keyword>
<dbReference type="GO" id="GO:0009317">
    <property type="term" value="C:acetyl-CoA carboxylase complex"/>
    <property type="evidence" value="ECO:0007669"/>
    <property type="project" value="InterPro"/>
</dbReference>
<evidence type="ECO:0000256" key="36">
    <source>
        <dbReference type="ARBA" id="ARBA00050687"/>
    </source>
</evidence>
<dbReference type="Pfam" id="PF02683">
    <property type="entry name" value="DsbD_TM"/>
    <property type="match status" value="1"/>
</dbReference>
<dbReference type="PANTHER" id="PTHR11692:SF0">
    <property type="entry name" value="BIFUNCTIONAL PURINE BIOSYNTHESIS PROTEIN ATIC"/>
    <property type="match status" value="1"/>
</dbReference>
<dbReference type="GO" id="GO:0005886">
    <property type="term" value="C:plasma membrane"/>
    <property type="evidence" value="ECO:0007669"/>
    <property type="project" value="UniProtKB-SubCell"/>
</dbReference>
<dbReference type="InterPro" id="IPR036929">
    <property type="entry name" value="DsbDN_sf"/>
</dbReference>
<keyword evidence="24 38" id="KW-1133">Transmembrane helix</keyword>
<keyword evidence="17" id="KW-0808">Transferase</keyword>
<dbReference type="HAMAP" id="MF_00139">
    <property type="entry name" value="PurH"/>
    <property type="match status" value="1"/>
</dbReference>
<dbReference type="InterPro" id="IPR029063">
    <property type="entry name" value="SAM-dependent_MTases_sf"/>
</dbReference>
<evidence type="ECO:0000256" key="38">
    <source>
        <dbReference type="SAM" id="Phobius"/>
    </source>
</evidence>
<evidence type="ECO:0000313" key="42">
    <source>
        <dbReference type="Proteomes" id="UP000601435"/>
    </source>
</evidence>
<dbReference type="PROSITE" id="PS51352">
    <property type="entry name" value="THIOREDOXIN_2"/>
    <property type="match status" value="1"/>
</dbReference>
<dbReference type="HAMAP" id="MF_00169">
    <property type="entry name" value="AroQ"/>
    <property type="match status" value="1"/>
</dbReference>
<dbReference type="Pfam" id="PF11412">
    <property type="entry name" value="DsbD_N"/>
    <property type="match status" value="1"/>
</dbReference>
<dbReference type="GO" id="GO:0006189">
    <property type="term" value="P:'de novo' IMP biosynthetic process"/>
    <property type="evidence" value="ECO:0007669"/>
    <property type="project" value="UniProtKB-UniPathway"/>
</dbReference>
<evidence type="ECO:0000256" key="6">
    <source>
        <dbReference type="ARBA" id="ARBA00007667"/>
    </source>
</evidence>
<evidence type="ECO:0000256" key="15">
    <source>
        <dbReference type="ARBA" id="ARBA00022630"/>
    </source>
</evidence>
<dbReference type="InterPro" id="IPR013785">
    <property type="entry name" value="Aldolase_TIM"/>
</dbReference>
<dbReference type="CDD" id="cd06174">
    <property type="entry name" value="MFS"/>
    <property type="match status" value="1"/>
</dbReference>
<dbReference type="SMART" id="SM00798">
    <property type="entry name" value="AICARFT_IMPCHas"/>
    <property type="match status" value="1"/>
</dbReference>
<dbReference type="Gene3D" id="2.60.40.1250">
    <property type="entry name" value="Thiol:disulfide interchange protein DsbD, N-terminal domain"/>
    <property type="match status" value="1"/>
</dbReference>
<dbReference type="SUPFAM" id="SSF74863">
    <property type="entry name" value="Thiol:disulfide interchange protein DsbD, N-terminal domain (DsbD-alpha)"/>
    <property type="match status" value="1"/>
</dbReference>
<evidence type="ECO:0000256" key="24">
    <source>
        <dbReference type="ARBA" id="ARBA00022989"/>
    </source>
</evidence>
<dbReference type="EC" id="4.2.1.10" evidence="7"/>
<comment type="pathway">
    <text evidence="3">Purine metabolism; IMP biosynthesis via de novo pathway; IMP from 5-formamido-1-(5-phospho-D-ribosyl)imidazole-4-carboxamide: step 1/1.</text>
</comment>
<dbReference type="InterPro" id="IPR036249">
    <property type="entry name" value="Thioredoxin-like_sf"/>
</dbReference>
<dbReference type="Gene3D" id="3.40.140.20">
    <property type="match status" value="2"/>
</dbReference>
<comment type="catalytic activity">
    <reaction evidence="34">
        <text>[protein]-dithiol + NADP(+) = [protein]-disulfide + NADPH + H(+)</text>
        <dbReference type="Rhea" id="RHEA:18753"/>
        <dbReference type="Rhea" id="RHEA-COMP:10593"/>
        <dbReference type="Rhea" id="RHEA-COMP:10594"/>
        <dbReference type="ChEBI" id="CHEBI:15378"/>
        <dbReference type="ChEBI" id="CHEBI:29950"/>
        <dbReference type="ChEBI" id="CHEBI:50058"/>
        <dbReference type="ChEBI" id="CHEBI:57783"/>
        <dbReference type="ChEBI" id="CHEBI:58349"/>
        <dbReference type="EC" id="1.8.1.8"/>
    </reaction>
</comment>
<dbReference type="Pfam" id="PF01207">
    <property type="entry name" value="Dus"/>
    <property type="match status" value="1"/>
</dbReference>
<keyword evidence="29" id="KW-0456">Lyase</keyword>
<dbReference type="Pfam" id="PF11906">
    <property type="entry name" value="DUF3426"/>
    <property type="match status" value="1"/>
</dbReference>
<dbReference type="Gene3D" id="3.40.30.10">
    <property type="entry name" value="Glutaredoxin"/>
    <property type="match status" value="1"/>
</dbReference>
<dbReference type="CDD" id="cd00466">
    <property type="entry name" value="DHQase_II"/>
    <property type="match status" value="1"/>
</dbReference>
<evidence type="ECO:0000256" key="1">
    <source>
        <dbReference type="ARBA" id="ARBA00001917"/>
    </source>
</evidence>
<sequence>MRTNIRTFVPVKFNVHDLKPLADIKTLLRRSLLLVTALFALSAAAAEFEFESGDSWLEEEDTFLKVDEAFALTAELDSNGAFVARWEMPDGYYLYRHQFSFEAKDNSRLTLGEPAIPDGKRKVDDFFGEVEVYYHNAEIVLPLEAQPGVNTQIGVNYQGCADAGLCYPPETKWFAYDGMRLISASLSTTAGAIAASADNIVDAQTAEVTTSTSGVADTEEQLLAGILASESLWYALALFFIAGIGLAFTPCVLPMVPILSSIIVGEGDDISKRKAFTLSFAYVLGMASTYALVGTLVGLFGAELNLQAALQSPGVLIFFALVFVLLSLSMFGFYELQLPQGLQNRLNAMGQKQQGGKHVSVMVMGSLSSLVVSPCVSAPLAGALIYISTSNDAVLGGTALLALGLGMGVPLMIVGGSGGHWLPRAGAWMNGVKAVFGVGLLAVAVWLLERVVPPAVTLVLWAALLIGSGVYLGVLDFSPRQGFAQLGKAAGSLGFMWGVLLLIGAASGAHDPLKPLAKLSGGGVSVGGVAVHAEPQWQAVKSLADVKAQIAVSNKPVILDLYADWCISCKVMERNVFPEAAVAARLNQFTLLRADVTDNDAIDRELLNYYGLFGPPSLVFFEGEGGELTDVRIQGEVNAETLAAHLVYGYDTLADVNQKIVAAAPAGVDVKTLQSNAEHVLIDAVHEAKAQGVDFIIINPGAFTHTSIALRDAFLGVTIPFIEVHLSNVHAREDFRQQSYLSDIAVGVITGLGAGGYVYALQGARVAVDLRKVKKLIELVEESAISELEVSSGDESVRIVMHRLPAAGTGSVAPAVVTVQAPNDTPASGAALENFVAPMAGTFYRQSHPEAPVFVETGQQVHAGDVLCIIESMKMMHEIRAAKDACIQQICVANGEPIRETPLWSSVRVLALLPVDTNMADLQVQLQNLPQIPPVLDVQFIADQNWQAQVNNHAVDQVFAQRLWLLPKHQQVDETLAQRYTLLRLEPGLAFGSGSHPTTRLCLQWLAENIQAGQKVLDFGCGSGVLAIAAALLGAEVVAVDHDPQAILATQENADYNGLDTRQDLAAEFESVTLPGGAIVLSGILEAQAAEIAGGRVRCGACLVVFDGTAHLSLDGEDFVTGDESEDVDALLDELNEISAREPAQAPSMPSLSEADFIPVSAAQMARGHPEDAQDSADDEASLPPELLALEAQFLADMQSSEDAPRSQADNLHENPDEKPDEDLDAPVAEAFGISVGEAQQLPATVDESATEGSGVDTDSDWDESVAEDIWQTDDTQADAAAADKQTPEPEVDQEIELQALPGSAPEMTQSEQVSGHLPDFSDVELELEPDTPDRRTWITLILVLLGLVALPAQVLWFQYDAWSMNPQYRPIYETVCRVAGCELPPLRNVSLIDAQKSVIRVHPEQPDARIVDVLMVNNAEFAQPYPLIELLATNMRGQLIAGRRFKPEEYLAGEAGDGSLMPSRTPIHVSLEIQAFYGPLLEQIGAKQLFGQDRIKFYGTGMDSAMLAICIPYDEQAPNCGNGNMIAIPGGSREGVDKLYAKAIELAPMAGLSDVPFRTIAWQLGRPYLVSEMVSSKVELWETGKSRLRRVPVPGATPVAVQIAGTDPQVMAEAAQRHVDEGVEIIDINFGCPAKKVCRKFAGSALLQDLDLLGRIVDAVARAVPVPITVKTRTGLTTQDDLGVQAGCIAVQNGAQMVVMHGRSRACKFNGQADYAAVRALKSKVDVPVMVNGDINSVAAAHQALADSSADGVMIGRGALGQPWLFAELAGKPVPDRPGKWQIICTHVELMHSFYGELAGLRIARKHVLAYLQHLGLAEHGKAFLQRALLSVSDKTGVVELAAALSAAGVSLLSTGGTHKIIADAGIPVTEVSAYTGFPEMMEGRVKTLHPKVHGGILGRRDLDQAVMQEHEIDPIDLVVVNLYPFAQTIAKPDCSEADAIENIDIGGPAMLRSAAKNFQHVTVVVDPADYAELTAELDGGIALERRRAYAVKAYRHTAQYDATVAAYLGADELLPASLSLSFNKLSDMRYGENPHQQAAFYAEALTPASGQIASYVQHQGKALSYNNIADTDAALECVKVFTEPACVIVKHANPCGVGVAESMEEAYNKAFATDPTSAFGGIVAFNRALDGATLAQILERQFVEVVIAPEVSHEAVDVAKAKKNVRLLSCGALRDAGTRLDFKRVGGGLLVQSPDNLCLDEGALAVVTKQQPTEQQMQDLLFAWKVAWFVKSNAIVYARDGQTIGVGAGQMSRVISAKIAGLKAAEEGLQVNGAVMASDAFFPFRDGIDAAAEAGIKAVIQPGGSMRDDEVIAAADEHGLAMVFTGVRHFRH</sequence>
<comment type="subcellular location">
    <subcellularLocation>
        <location evidence="2">Cell inner membrane</location>
        <topology evidence="2">Multi-pass membrane protein</topology>
    </subcellularLocation>
</comment>
<evidence type="ECO:0000259" key="40">
    <source>
        <dbReference type="PROSITE" id="PS51855"/>
    </source>
</evidence>
<evidence type="ECO:0000256" key="5">
    <source>
        <dbReference type="ARBA" id="ARBA00007241"/>
    </source>
</evidence>
<dbReference type="InterPro" id="IPR013766">
    <property type="entry name" value="Thioredoxin_domain"/>
</dbReference>
<gene>
    <name evidence="41" type="primary">purH</name>
    <name evidence="41" type="ORF">SNEC2469_LOCUS16366</name>
</gene>
<evidence type="ECO:0000256" key="37">
    <source>
        <dbReference type="SAM" id="MobiDB-lite"/>
    </source>
</evidence>